<dbReference type="SUPFAM" id="SSF51391">
    <property type="entry name" value="Thiamin phosphate synthase"/>
    <property type="match status" value="1"/>
</dbReference>
<dbReference type="Proteomes" id="UP000620550">
    <property type="component" value="Unassembled WGS sequence"/>
</dbReference>
<dbReference type="InterPro" id="IPR013785">
    <property type="entry name" value="Aldolase_TIM"/>
</dbReference>
<reference evidence="2" key="1">
    <citation type="journal article" date="2019" name="Int. J. Syst. Evol. Microbiol.">
        <title>The Global Catalogue of Microorganisms (GCM) 10K type strain sequencing project: providing services to taxonomists for standard genome sequencing and annotation.</title>
        <authorList>
            <consortium name="The Broad Institute Genomics Platform"/>
            <consortium name="The Broad Institute Genome Sequencing Center for Infectious Disease"/>
            <person name="Wu L."/>
            <person name="Ma J."/>
        </authorList>
    </citation>
    <scope>NUCLEOTIDE SEQUENCE [LARGE SCALE GENOMIC DNA]</scope>
    <source>
        <strain evidence="2">CGMCC 1.12966</strain>
    </source>
</reference>
<evidence type="ECO:0000313" key="1">
    <source>
        <dbReference type="EMBL" id="GHE33607.1"/>
    </source>
</evidence>
<sequence>MHVITLNGFPRNEIYILKSLIAWPHVYVHIRKPTVSEKDYERILSVFSLEERLRLIAHQFSTLSRENGVPHLHLSTAGRNQVAINEQRLYTSTSTHSWGEFNALGPGFKMAFVSPVFPSISKKGYGVDHCLPLLGRTNRFTSAIALGGINADRLQRMDSHTFNDFALCGGLWEASDPIREARDCYESQTEWINKKVTF</sequence>
<evidence type="ECO:0000313" key="2">
    <source>
        <dbReference type="Proteomes" id="UP000620550"/>
    </source>
</evidence>
<dbReference type="RefSeq" id="WP_189626122.1">
    <property type="nucleotide sequence ID" value="NZ_BNAF01000005.1"/>
</dbReference>
<organism evidence="1 2">
    <name type="scientific">Sphingobacterium griseoflavum</name>
    <dbReference type="NCBI Taxonomy" id="1474952"/>
    <lineage>
        <taxon>Bacteria</taxon>
        <taxon>Pseudomonadati</taxon>
        <taxon>Bacteroidota</taxon>
        <taxon>Sphingobacteriia</taxon>
        <taxon>Sphingobacteriales</taxon>
        <taxon>Sphingobacteriaceae</taxon>
        <taxon>Sphingobacterium</taxon>
    </lineage>
</organism>
<gene>
    <name evidence="1" type="ORF">GCM10017764_15980</name>
</gene>
<proteinExistence type="predicted"/>
<dbReference type="EMBL" id="BNAF01000005">
    <property type="protein sequence ID" value="GHE33607.1"/>
    <property type="molecule type" value="Genomic_DNA"/>
</dbReference>
<dbReference type="InterPro" id="IPR036206">
    <property type="entry name" value="ThiamineP_synth_sf"/>
</dbReference>
<comment type="caution">
    <text evidence="1">The sequence shown here is derived from an EMBL/GenBank/DDBJ whole genome shotgun (WGS) entry which is preliminary data.</text>
</comment>
<name>A0ABQ3HXB2_9SPHI</name>
<accession>A0ABQ3HXB2</accession>
<keyword evidence="2" id="KW-1185">Reference proteome</keyword>
<dbReference type="Gene3D" id="3.20.20.70">
    <property type="entry name" value="Aldolase class I"/>
    <property type="match status" value="1"/>
</dbReference>
<protein>
    <submittedName>
        <fullName evidence="1">Thiamine phosphate synthase</fullName>
    </submittedName>
</protein>